<dbReference type="SMART" id="SM00741">
    <property type="entry name" value="SapB"/>
    <property type="match status" value="1"/>
</dbReference>
<evidence type="ECO:0000313" key="5">
    <source>
        <dbReference type="Proteomes" id="UP000494206"/>
    </source>
</evidence>
<organism evidence="4 5">
    <name type="scientific">Caenorhabditis bovis</name>
    <dbReference type="NCBI Taxonomy" id="2654633"/>
    <lineage>
        <taxon>Eukaryota</taxon>
        <taxon>Metazoa</taxon>
        <taxon>Ecdysozoa</taxon>
        <taxon>Nematoda</taxon>
        <taxon>Chromadorea</taxon>
        <taxon>Rhabditida</taxon>
        <taxon>Rhabditina</taxon>
        <taxon>Rhabditomorpha</taxon>
        <taxon>Rhabditoidea</taxon>
        <taxon>Rhabditidae</taxon>
        <taxon>Peloderinae</taxon>
        <taxon>Caenorhabditis</taxon>
    </lineage>
</organism>
<keyword evidence="2" id="KW-0732">Signal</keyword>
<accession>A0A8S1E832</accession>
<dbReference type="Proteomes" id="UP000494206">
    <property type="component" value="Unassembled WGS sequence"/>
</dbReference>
<dbReference type="InterPro" id="IPR008139">
    <property type="entry name" value="SaposinB_dom"/>
</dbReference>
<name>A0A8S1E832_9PELO</name>
<keyword evidence="5" id="KW-1185">Reference proteome</keyword>
<feature type="signal peptide" evidence="2">
    <location>
        <begin position="1"/>
        <end position="22"/>
    </location>
</feature>
<reference evidence="4 5" key="1">
    <citation type="submission" date="2020-04" db="EMBL/GenBank/DDBJ databases">
        <authorList>
            <person name="Laetsch R D."/>
            <person name="Stevens L."/>
            <person name="Kumar S."/>
            <person name="Blaxter L. M."/>
        </authorList>
    </citation>
    <scope>NUCLEOTIDE SEQUENCE [LARGE SCALE GENOMIC DNA]</scope>
</reference>
<keyword evidence="1" id="KW-1015">Disulfide bond</keyword>
<dbReference type="PROSITE" id="PS50015">
    <property type="entry name" value="SAP_B"/>
    <property type="match status" value="1"/>
</dbReference>
<protein>
    <recommendedName>
        <fullName evidence="3">Saposin B-type domain-containing protein</fullName>
    </recommendedName>
</protein>
<proteinExistence type="predicted"/>
<dbReference type="InterPro" id="IPR011001">
    <property type="entry name" value="Saposin-like"/>
</dbReference>
<sequence length="114" mass="12463">MIDRRLAAILLLFGSCAAAAKTTPPKGDEPNLLCGGCQMAVKLIESRLNSFENLTKNDLTRFAKTICANAPQSEIFKTLCTSVRDDIIDVAIQIIEAIERQIGAEHTCKMIHVC</sequence>
<evidence type="ECO:0000256" key="2">
    <source>
        <dbReference type="SAM" id="SignalP"/>
    </source>
</evidence>
<evidence type="ECO:0000259" key="3">
    <source>
        <dbReference type="PROSITE" id="PS50015"/>
    </source>
</evidence>
<dbReference type="EMBL" id="CADEPM010000001">
    <property type="protein sequence ID" value="CAB3397073.1"/>
    <property type="molecule type" value="Genomic_DNA"/>
</dbReference>
<evidence type="ECO:0000313" key="4">
    <source>
        <dbReference type="EMBL" id="CAB3397073.1"/>
    </source>
</evidence>
<comment type="caution">
    <text evidence="4">The sequence shown here is derived from an EMBL/GenBank/DDBJ whole genome shotgun (WGS) entry which is preliminary data.</text>
</comment>
<dbReference type="Gene3D" id="1.10.225.10">
    <property type="entry name" value="Saposin-like"/>
    <property type="match status" value="1"/>
</dbReference>
<dbReference type="SUPFAM" id="SSF47862">
    <property type="entry name" value="Saposin"/>
    <property type="match status" value="1"/>
</dbReference>
<feature type="chain" id="PRO_5035717721" description="Saposin B-type domain-containing protein" evidence="2">
    <location>
        <begin position="23"/>
        <end position="114"/>
    </location>
</feature>
<dbReference type="PROSITE" id="PS51257">
    <property type="entry name" value="PROKAR_LIPOPROTEIN"/>
    <property type="match status" value="1"/>
</dbReference>
<dbReference type="AlphaFoldDB" id="A0A8S1E832"/>
<gene>
    <name evidence="4" type="ORF">CBOVIS_LOCUS541</name>
</gene>
<evidence type="ECO:0000256" key="1">
    <source>
        <dbReference type="ARBA" id="ARBA00023157"/>
    </source>
</evidence>
<feature type="domain" description="Saposin B-type" evidence="3">
    <location>
        <begin position="30"/>
        <end position="114"/>
    </location>
</feature>